<dbReference type="PROSITE" id="PS50937">
    <property type="entry name" value="HTH_MERR_2"/>
    <property type="match status" value="1"/>
</dbReference>
<dbReference type="InterPro" id="IPR009061">
    <property type="entry name" value="DNA-bd_dom_put_sf"/>
</dbReference>
<evidence type="ECO:0000313" key="7">
    <source>
        <dbReference type="Proteomes" id="UP000644192"/>
    </source>
</evidence>
<keyword evidence="2" id="KW-0238">DNA-binding</keyword>
<protein>
    <submittedName>
        <fullName evidence="6">MerR family transcriptional regulator</fullName>
    </submittedName>
</protein>
<dbReference type="Pfam" id="PF13411">
    <property type="entry name" value="MerR_1"/>
    <property type="match status" value="1"/>
</dbReference>
<dbReference type="PROSITE" id="PS00552">
    <property type="entry name" value="HTH_MERR_1"/>
    <property type="match status" value="1"/>
</dbReference>
<accession>A0A6B1YKX6</accession>
<dbReference type="InterPro" id="IPR000551">
    <property type="entry name" value="MerR-type_HTH_dom"/>
</dbReference>
<evidence type="ECO:0000256" key="3">
    <source>
        <dbReference type="ARBA" id="ARBA00023163"/>
    </source>
</evidence>
<dbReference type="SMART" id="SM00422">
    <property type="entry name" value="HTH_MERR"/>
    <property type="match status" value="1"/>
</dbReference>
<gene>
    <name evidence="6" type="ORF">GUL26_36110</name>
</gene>
<dbReference type="GO" id="GO:0003677">
    <property type="term" value="F:DNA binding"/>
    <property type="evidence" value="ECO:0007669"/>
    <property type="project" value="UniProtKB-KW"/>
</dbReference>
<keyword evidence="1" id="KW-0805">Transcription regulation</keyword>
<dbReference type="GO" id="GO:0003700">
    <property type="term" value="F:DNA-binding transcription factor activity"/>
    <property type="evidence" value="ECO:0007669"/>
    <property type="project" value="InterPro"/>
</dbReference>
<name>A0A6B1YKX6_PSEAI</name>
<dbReference type="Gene3D" id="1.10.1660.10">
    <property type="match status" value="1"/>
</dbReference>
<proteinExistence type="predicted"/>
<keyword evidence="3" id="KW-0804">Transcription</keyword>
<dbReference type="RefSeq" id="WP_023124069.1">
    <property type="nucleotide sequence ID" value="NZ_CAADNI010000961.1"/>
</dbReference>
<reference evidence="6" key="1">
    <citation type="submission" date="2020-01" db="EMBL/GenBank/DDBJ databases">
        <title>Bacteria Cultured from War Wounds Associated with the Conflict in Eastern Ukraine.</title>
        <authorList>
            <person name="Snesrud E."/>
            <person name="Galac M.R."/>
            <person name="Mc Gann P."/>
            <person name="Valentine K."/>
            <person name="Viacheslav K."/>
        </authorList>
    </citation>
    <scope>NUCLEOTIDE SEQUENCE</scope>
    <source>
        <strain evidence="6">VNMU148</strain>
    </source>
</reference>
<evidence type="ECO:0000259" key="5">
    <source>
        <dbReference type="PROSITE" id="PS50937"/>
    </source>
</evidence>
<dbReference type="AlphaFoldDB" id="A0A6B1YKX6"/>
<dbReference type="PRINTS" id="PR00040">
    <property type="entry name" value="HTHMERR"/>
</dbReference>
<comment type="caution">
    <text evidence="6">The sequence shown here is derived from an EMBL/GenBank/DDBJ whole genome shotgun (WGS) entry which is preliminary data.</text>
</comment>
<dbReference type="Proteomes" id="UP000644192">
    <property type="component" value="Unassembled WGS sequence"/>
</dbReference>
<evidence type="ECO:0000256" key="1">
    <source>
        <dbReference type="ARBA" id="ARBA00023015"/>
    </source>
</evidence>
<dbReference type="SUPFAM" id="SSF46955">
    <property type="entry name" value="Putative DNA-binding domain"/>
    <property type="match status" value="1"/>
</dbReference>
<evidence type="ECO:0000313" key="6">
    <source>
        <dbReference type="EMBL" id="MZZ17683.1"/>
    </source>
</evidence>
<evidence type="ECO:0000256" key="2">
    <source>
        <dbReference type="ARBA" id="ARBA00023125"/>
    </source>
</evidence>
<dbReference type="InterPro" id="IPR047057">
    <property type="entry name" value="MerR_fam"/>
</dbReference>
<dbReference type="PANTHER" id="PTHR30204">
    <property type="entry name" value="REDOX-CYCLING DRUG-SENSING TRANSCRIPTIONAL ACTIVATOR SOXR"/>
    <property type="match status" value="1"/>
</dbReference>
<organism evidence="6 7">
    <name type="scientific">Pseudomonas aeruginosa</name>
    <dbReference type="NCBI Taxonomy" id="287"/>
    <lineage>
        <taxon>Bacteria</taxon>
        <taxon>Pseudomonadati</taxon>
        <taxon>Pseudomonadota</taxon>
        <taxon>Gammaproteobacteria</taxon>
        <taxon>Pseudomonadales</taxon>
        <taxon>Pseudomonadaceae</taxon>
        <taxon>Pseudomonas</taxon>
    </lineage>
</organism>
<dbReference type="EMBL" id="WXZT01000057">
    <property type="protein sequence ID" value="MZZ17683.1"/>
    <property type="molecule type" value="Genomic_DNA"/>
</dbReference>
<evidence type="ECO:0000256" key="4">
    <source>
        <dbReference type="SAM" id="Coils"/>
    </source>
</evidence>
<feature type="domain" description="HTH merR-type" evidence="5">
    <location>
        <begin position="1"/>
        <end position="69"/>
    </location>
</feature>
<dbReference type="PANTHER" id="PTHR30204:SF94">
    <property type="entry name" value="HEAVY METAL-DEPENDENT TRANSCRIPTIONAL REGULATOR HI_0293-RELATED"/>
    <property type="match status" value="1"/>
</dbReference>
<sequence>MRIGELSRRTGLTPSKIRFYEAQGLIRQVRRQGNGYRDYPAQAVQLLEIITSAQQSGFSLGEIRHLLPTPDFANWNREELLSTLRHKVAEIEALQRKLRQNRARLLTVIRHTESKPADRPCSANAEQVMDTLRRSA</sequence>
<feature type="coiled-coil region" evidence="4">
    <location>
        <begin position="77"/>
        <end position="104"/>
    </location>
</feature>
<keyword evidence="4" id="KW-0175">Coiled coil</keyword>